<dbReference type="PRINTS" id="PR00081">
    <property type="entry name" value="GDHRDH"/>
</dbReference>
<dbReference type="FunFam" id="3.40.50.720:FF:000084">
    <property type="entry name" value="Short-chain dehydrogenase reductase"/>
    <property type="match status" value="1"/>
</dbReference>
<proteinExistence type="inferred from homology"/>
<feature type="transmembrane region" description="Helical" evidence="2">
    <location>
        <begin position="257"/>
        <end position="282"/>
    </location>
</feature>
<dbReference type="Proteomes" id="UP001634007">
    <property type="component" value="Unassembled WGS sequence"/>
</dbReference>
<name>A0ABD3IQJ5_EUCGL</name>
<accession>A0ABD3IQJ5</accession>
<keyword evidence="2" id="KW-0472">Membrane</keyword>
<evidence type="ECO:0000256" key="1">
    <source>
        <dbReference type="ARBA" id="ARBA00006484"/>
    </source>
</evidence>
<reference evidence="3 4" key="1">
    <citation type="submission" date="2024-11" db="EMBL/GenBank/DDBJ databases">
        <title>Chromosome-level genome assembly of Eucalyptus globulus Labill. provides insights into its genome evolution.</title>
        <authorList>
            <person name="Li X."/>
        </authorList>
    </citation>
    <scope>NUCLEOTIDE SEQUENCE [LARGE SCALE GENOMIC DNA]</scope>
    <source>
        <strain evidence="3">CL2024</strain>
        <tissue evidence="3">Fresh tender leaves</tissue>
    </source>
</reference>
<dbReference type="PANTHER" id="PTHR42820">
    <property type="entry name" value="SHORT-CHAIN DEHYDROGENASE REDUCTASE"/>
    <property type="match status" value="1"/>
</dbReference>
<evidence type="ECO:0000256" key="2">
    <source>
        <dbReference type="SAM" id="Phobius"/>
    </source>
</evidence>
<organism evidence="3 4">
    <name type="scientific">Eucalyptus globulus</name>
    <name type="common">Tasmanian blue gum</name>
    <dbReference type="NCBI Taxonomy" id="34317"/>
    <lineage>
        <taxon>Eukaryota</taxon>
        <taxon>Viridiplantae</taxon>
        <taxon>Streptophyta</taxon>
        <taxon>Embryophyta</taxon>
        <taxon>Tracheophyta</taxon>
        <taxon>Spermatophyta</taxon>
        <taxon>Magnoliopsida</taxon>
        <taxon>eudicotyledons</taxon>
        <taxon>Gunneridae</taxon>
        <taxon>Pentapetalae</taxon>
        <taxon>rosids</taxon>
        <taxon>malvids</taxon>
        <taxon>Myrtales</taxon>
        <taxon>Myrtaceae</taxon>
        <taxon>Myrtoideae</taxon>
        <taxon>Eucalypteae</taxon>
        <taxon>Eucalyptus</taxon>
    </lineage>
</organism>
<dbReference type="EMBL" id="JBJKBG010000011">
    <property type="protein sequence ID" value="KAL3716493.1"/>
    <property type="molecule type" value="Genomic_DNA"/>
</dbReference>
<dbReference type="Pfam" id="PF13561">
    <property type="entry name" value="adh_short_C2"/>
    <property type="match status" value="1"/>
</dbReference>
<keyword evidence="2" id="KW-1133">Transmembrane helix</keyword>
<dbReference type="InterPro" id="IPR036291">
    <property type="entry name" value="NAD(P)-bd_dom_sf"/>
</dbReference>
<evidence type="ECO:0000313" key="3">
    <source>
        <dbReference type="EMBL" id="KAL3716493.1"/>
    </source>
</evidence>
<sequence>MAGRLEGKVTIVTGGASGIGEATARLFASHGGRAVVIADIQDALGEQVATSIGAEVRTFARCDVTDEGQVEALVRSTVQAHGRLDVMFCNARMASPSDQKILDLELSQFDRLMALNVRGVAACVKHAAQAMVEGRVRASILCTGSASGSCGGVRRTDYYVSKHAVVGLVRSASVQLGAHGIRVNCVSPYAVATPLTSAALGGMTAEEVERYYEPAMVLKGGGMLKAGDVAEAVLFLASDGIHHRARFGRGRRIPTPALIFLIWIALSFRICCFSVSHAGVFFDQLYGRLYWTLSYMELDLNQSSDSCPFTLNHFETLIISNRLYLMT</sequence>
<comment type="similarity">
    <text evidence="1">Belongs to the short-chain dehydrogenases/reductases (SDR) family.</text>
</comment>
<keyword evidence="4" id="KW-1185">Reference proteome</keyword>
<keyword evidence="2" id="KW-0812">Transmembrane</keyword>
<protein>
    <submittedName>
        <fullName evidence="3">Uncharacterized protein</fullName>
    </submittedName>
</protein>
<comment type="caution">
    <text evidence="3">The sequence shown here is derived from an EMBL/GenBank/DDBJ whole genome shotgun (WGS) entry which is preliminary data.</text>
</comment>
<dbReference type="InterPro" id="IPR002347">
    <property type="entry name" value="SDR_fam"/>
</dbReference>
<dbReference type="SUPFAM" id="SSF51735">
    <property type="entry name" value="NAD(P)-binding Rossmann-fold domains"/>
    <property type="match status" value="1"/>
</dbReference>
<dbReference type="PANTHER" id="PTHR42820:SF21">
    <property type="entry name" value="SHORT-CHAIN DEHYDROGENASE REDUCTASE 3B-LIKE"/>
    <property type="match status" value="1"/>
</dbReference>
<dbReference type="Gene3D" id="3.40.50.720">
    <property type="entry name" value="NAD(P)-binding Rossmann-like Domain"/>
    <property type="match status" value="1"/>
</dbReference>
<dbReference type="AlphaFoldDB" id="A0ABD3IQJ5"/>
<gene>
    <name evidence="3" type="ORF">ACJRO7_008139</name>
</gene>
<evidence type="ECO:0000313" key="4">
    <source>
        <dbReference type="Proteomes" id="UP001634007"/>
    </source>
</evidence>